<dbReference type="InterPro" id="IPR045121">
    <property type="entry name" value="CoAse"/>
</dbReference>
<gene>
    <name evidence="3" type="ORF">DLAC_03026</name>
</gene>
<keyword evidence="4" id="KW-1185">Reference proteome</keyword>
<evidence type="ECO:0000256" key="1">
    <source>
        <dbReference type="SAM" id="Phobius"/>
    </source>
</evidence>
<protein>
    <recommendedName>
        <fullName evidence="2">Nudix hydrolase domain-containing protein</fullName>
    </recommendedName>
</protein>
<proteinExistence type="predicted"/>
<dbReference type="SUPFAM" id="SSF55811">
    <property type="entry name" value="Nudix"/>
    <property type="match status" value="1"/>
</dbReference>
<dbReference type="GO" id="GO:0010945">
    <property type="term" value="F:coenzyme A diphosphatase activity"/>
    <property type="evidence" value="ECO:0007669"/>
    <property type="project" value="InterPro"/>
</dbReference>
<reference evidence="3 4" key="1">
    <citation type="submission" date="2015-12" db="EMBL/GenBank/DDBJ databases">
        <title>Dictyostelia acquired genes for synthesis and detection of signals that induce cell-type specialization by lateral gene transfer from prokaryotes.</title>
        <authorList>
            <person name="Gloeckner G."/>
            <person name="Schaap P."/>
        </authorList>
    </citation>
    <scope>NUCLEOTIDE SEQUENCE [LARGE SCALE GENOMIC DNA]</scope>
    <source>
        <strain evidence="3 4">TK</strain>
    </source>
</reference>
<keyword evidence="1" id="KW-1133">Transmembrane helix</keyword>
<dbReference type="PROSITE" id="PS51462">
    <property type="entry name" value="NUDIX"/>
    <property type="match status" value="1"/>
</dbReference>
<evidence type="ECO:0000313" key="4">
    <source>
        <dbReference type="Proteomes" id="UP000076078"/>
    </source>
</evidence>
<dbReference type="PANTHER" id="PTHR12992">
    <property type="entry name" value="NUDIX HYDROLASE"/>
    <property type="match status" value="1"/>
</dbReference>
<dbReference type="Proteomes" id="UP000076078">
    <property type="component" value="Unassembled WGS sequence"/>
</dbReference>
<dbReference type="InParanoid" id="A0A152A3V8"/>
<feature type="domain" description="Nudix hydrolase" evidence="2">
    <location>
        <begin position="23"/>
        <end position="181"/>
    </location>
</feature>
<dbReference type="OrthoDB" id="77989at2759"/>
<dbReference type="OMA" id="RIMYHIF"/>
<sequence length="277" mass="32742">MYYINNLIKNTNQYHSILNNIQLKTSASVAVILRWDPKYLIETNKKTIVDDNDDKKKLKEGKSNLQILFAQRKFSKELCFPGGKIELNENMIEAAERETQEEVSIDLSNRNNYSLIARLDDKKTFDKLNVHSFVYFQQCQQTPPIKLSENELIDYQWINLDEFLSISDSITKVKLSEISKSRRLKNPLLYYLCSLVYVPFLRLPHPKNPNFILWGLTLDITADLVRRMKDQKLSFIETTKSNNRKFSIFLYRYFPYSIILSGLFLIFFVIYLIKLFM</sequence>
<dbReference type="InterPro" id="IPR000086">
    <property type="entry name" value="NUDIX_hydrolase_dom"/>
</dbReference>
<dbReference type="Pfam" id="PF00293">
    <property type="entry name" value="NUDIX"/>
    <property type="match status" value="1"/>
</dbReference>
<keyword evidence="1" id="KW-0472">Membrane</keyword>
<dbReference type="EMBL" id="LODT01000013">
    <property type="protein sequence ID" value="KYR00962.1"/>
    <property type="molecule type" value="Genomic_DNA"/>
</dbReference>
<dbReference type="AlphaFoldDB" id="A0A152A3V8"/>
<organism evidence="3 4">
    <name type="scientific">Tieghemostelium lacteum</name>
    <name type="common">Slime mold</name>
    <name type="synonym">Dictyostelium lacteum</name>
    <dbReference type="NCBI Taxonomy" id="361077"/>
    <lineage>
        <taxon>Eukaryota</taxon>
        <taxon>Amoebozoa</taxon>
        <taxon>Evosea</taxon>
        <taxon>Eumycetozoa</taxon>
        <taxon>Dictyostelia</taxon>
        <taxon>Dictyosteliales</taxon>
        <taxon>Raperosteliaceae</taxon>
        <taxon>Tieghemostelium</taxon>
    </lineage>
</organism>
<evidence type="ECO:0000313" key="3">
    <source>
        <dbReference type="EMBL" id="KYR00962.1"/>
    </source>
</evidence>
<dbReference type="Gene3D" id="3.90.79.10">
    <property type="entry name" value="Nucleoside Triphosphate Pyrophosphohydrolase"/>
    <property type="match status" value="1"/>
</dbReference>
<dbReference type="CDD" id="cd03426">
    <property type="entry name" value="NUDIX_CoAse_Nudt7"/>
    <property type="match status" value="1"/>
</dbReference>
<comment type="caution">
    <text evidence="3">The sequence shown here is derived from an EMBL/GenBank/DDBJ whole genome shotgun (WGS) entry which is preliminary data.</text>
</comment>
<dbReference type="PANTHER" id="PTHR12992:SF44">
    <property type="entry name" value="NUDIX HYDROLASE DOMAIN-CONTAINING PROTEIN"/>
    <property type="match status" value="1"/>
</dbReference>
<dbReference type="STRING" id="361077.A0A152A3V8"/>
<evidence type="ECO:0000259" key="2">
    <source>
        <dbReference type="PROSITE" id="PS51462"/>
    </source>
</evidence>
<accession>A0A152A3V8</accession>
<feature type="transmembrane region" description="Helical" evidence="1">
    <location>
        <begin position="249"/>
        <end position="273"/>
    </location>
</feature>
<name>A0A152A3V8_TIELA</name>
<keyword evidence="1" id="KW-0812">Transmembrane</keyword>
<dbReference type="InterPro" id="IPR015797">
    <property type="entry name" value="NUDIX_hydrolase-like_dom_sf"/>
</dbReference>